<proteinExistence type="predicted"/>
<dbReference type="GO" id="GO:0016757">
    <property type="term" value="F:glycosyltransferase activity"/>
    <property type="evidence" value="ECO:0007669"/>
    <property type="project" value="InterPro"/>
</dbReference>
<dbReference type="InterPro" id="IPR050194">
    <property type="entry name" value="Glycosyltransferase_grp1"/>
</dbReference>
<name>A0A1G1WMW0_9BACT</name>
<evidence type="ECO:0000313" key="2">
    <source>
        <dbReference type="EMBL" id="OGY29024.1"/>
    </source>
</evidence>
<dbReference type="PANTHER" id="PTHR45947:SF3">
    <property type="entry name" value="SULFOQUINOVOSYL TRANSFERASE SQD2"/>
    <property type="match status" value="1"/>
</dbReference>
<feature type="domain" description="Glycosyl transferase family 1" evidence="1">
    <location>
        <begin position="196"/>
        <end position="352"/>
    </location>
</feature>
<dbReference type="PANTHER" id="PTHR45947">
    <property type="entry name" value="SULFOQUINOVOSYL TRANSFERASE SQD2"/>
    <property type="match status" value="1"/>
</dbReference>
<dbReference type="EMBL" id="MHCZ01000043">
    <property type="protein sequence ID" value="OGY29024.1"/>
    <property type="molecule type" value="Genomic_DNA"/>
</dbReference>
<dbReference type="Pfam" id="PF00534">
    <property type="entry name" value="Glycos_transf_1"/>
    <property type="match status" value="1"/>
</dbReference>
<dbReference type="STRING" id="1802603.A3F35_02675"/>
<dbReference type="SUPFAM" id="SSF53756">
    <property type="entry name" value="UDP-Glycosyltransferase/glycogen phosphorylase"/>
    <property type="match status" value="1"/>
</dbReference>
<gene>
    <name evidence="2" type="ORF">A3F35_02675</name>
</gene>
<comment type="caution">
    <text evidence="2">The sequence shown here is derived from an EMBL/GenBank/DDBJ whole genome shotgun (WGS) entry which is preliminary data.</text>
</comment>
<dbReference type="Proteomes" id="UP000178068">
    <property type="component" value="Unassembled WGS sequence"/>
</dbReference>
<dbReference type="InterPro" id="IPR001296">
    <property type="entry name" value="Glyco_trans_1"/>
</dbReference>
<reference evidence="2 3" key="1">
    <citation type="journal article" date="2016" name="Nat. Commun.">
        <title>Thousands of microbial genomes shed light on interconnected biogeochemical processes in an aquifer system.</title>
        <authorList>
            <person name="Anantharaman K."/>
            <person name="Brown C.T."/>
            <person name="Hug L.A."/>
            <person name="Sharon I."/>
            <person name="Castelle C.J."/>
            <person name="Probst A.J."/>
            <person name="Thomas B.C."/>
            <person name="Singh A."/>
            <person name="Wilkins M.J."/>
            <person name="Karaoz U."/>
            <person name="Brodie E.L."/>
            <person name="Williams K.H."/>
            <person name="Hubbard S.S."/>
            <person name="Banfield J.F."/>
        </authorList>
    </citation>
    <scope>NUCLEOTIDE SEQUENCE [LARGE SCALE GENOMIC DNA]</scope>
</reference>
<protein>
    <recommendedName>
        <fullName evidence="1">Glycosyl transferase family 1 domain-containing protein</fullName>
    </recommendedName>
</protein>
<dbReference type="Gene3D" id="3.40.50.2000">
    <property type="entry name" value="Glycogen Phosphorylase B"/>
    <property type="match status" value="2"/>
</dbReference>
<evidence type="ECO:0000259" key="1">
    <source>
        <dbReference type="Pfam" id="PF00534"/>
    </source>
</evidence>
<dbReference type="AlphaFoldDB" id="A0A1G1WMW0"/>
<sequence>MKVALVHDYLNQYGGGERVLEAMAEIWPEAPIYTSLYDRKLMDSWLKIDPSRIKTNFVEKLPFSYSLNKHYFFLYPLAFQLTDTKDADVVISISSYAAKFVKAKKGSVHVAYVNTPPRFLYGYDQELTGLRHRSFDRYLEPIYKLVVPPMKHLLKRADQNSVKKVDFLVANSQEIKKRIAKDYQRDSFVIYPPVDTEKFKHQVPSTKQQNYYLVVSRLGGYKKIDIVIQAFNQLGKKLKIIGIGPELPKLKEAAKSNIEFLGRVSDTEMVKQMLACTALVFPTEEDFGIAPVEAMAAGKPVIAYRKGGALETVVEGKTGTFFDYQSPEAIIKAIRKFDPKKFSAEDCRRQASKFSKEEFQTKFKFFVEEARQAKTNGR</sequence>
<organism evidence="2 3">
    <name type="scientific">Candidatus Woykebacteria bacterium RIFCSPHIGHO2_12_FULL_45_10</name>
    <dbReference type="NCBI Taxonomy" id="1802603"/>
    <lineage>
        <taxon>Bacteria</taxon>
        <taxon>Candidatus Woykeibacteriota</taxon>
    </lineage>
</organism>
<evidence type="ECO:0000313" key="3">
    <source>
        <dbReference type="Proteomes" id="UP000178068"/>
    </source>
</evidence>
<accession>A0A1G1WMW0</accession>